<dbReference type="GO" id="GO:0000155">
    <property type="term" value="F:phosphorelay sensor kinase activity"/>
    <property type="evidence" value="ECO:0007669"/>
    <property type="project" value="InterPro"/>
</dbReference>
<organism evidence="13">
    <name type="scientific">bioreactor metagenome</name>
    <dbReference type="NCBI Taxonomy" id="1076179"/>
    <lineage>
        <taxon>unclassified sequences</taxon>
        <taxon>metagenomes</taxon>
        <taxon>ecological metagenomes</taxon>
    </lineage>
</organism>
<protein>
    <submittedName>
        <fullName evidence="13">Sensor histidine kinase RcsC</fullName>
        <ecNumber evidence="13">2.7.13.3</ecNumber>
    </submittedName>
</protein>
<dbReference type="PRINTS" id="PR00344">
    <property type="entry name" value="BCTRLSENSOR"/>
</dbReference>
<dbReference type="SUPFAM" id="SSF55874">
    <property type="entry name" value="ATPase domain of HSP90 chaperone/DNA topoisomerase II/histidine kinase"/>
    <property type="match status" value="1"/>
</dbReference>
<dbReference type="Pfam" id="PF00072">
    <property type="entry name" value="Response_reg"/>
    <property type="match status" value="1"/>
</dbReference>
<evidence type="ECO:0000256" key="9">
    <source>
        <dbReference type="ARBA" id="ARBA00023136"/>
    </source>
</evidence>
<evidence type="ECO:0000256" key="6">
    <source>
        <dbReference type="ARBA" id="ARBA00022840"/>
    </source>
</evidence>
<evidence type="ECO:0000256" key="5">
    <source>
        <dbReference type="ARBA" id="ARBA00022741"/>
    </source>
</evidence>
<dbReference type="InterPro" id="IPR004358">
    <property type="entry name" value="Sig_transdc_His_kin-like_C"/>
</dbReference>
<dbReference type="PROSITE" id="PS50109">
    <property type="entry name" value="HIS_KIN"/>
    <property type="match status" value="1"/>
</dbReference>
<dbReference type="Pfam" id="PF02518">
    <property type="entry name" value="HATPase_c"/>
    <property type="match status" value="1"/>
</dbReference>
<dbReference type="InterPro" id="IPR011006">
    <property type="entry name" value="CheY-like_superfamily"/>
</dbReference>
<dbReference type="CDD" id="cd16922">
    <property type="entry name" value="HATPase_EvgS-ArcB-TorS-like"/>
    <property type="match status" value="1"/>
</dbReference>
<evidence type="ECO:0000259" key="11">
    <source>
        <dbReference type="PROSITE" id="PS50110"/>
    </source>
</evidence>
<dbReference type="Pfam" id="PF00512">
    <property type="entry name" value="HisKA"/>
    <property type="match status" value="1"/>
</dbReference>
<keyword evidence="9" id="KW-0472">Membrane</keyword>
<sequence length="489" mass="54665">MSHEIRTPLNAIIGFNDLLKHSLLNQEQEKHVDIVRIASQNLMVILNDILDVSKLESGQLVLENQPICIKEIIDNVINLQSQKAKNKGLKLLLSIDQDIPLNVIGDSTRISQVLINLIDNAIKFTTEGYVELKVIELARKNGISLLRFNIKDTGIGIDKEKQKMIFDRFSQAESSTTRIFGGTGLGLNIAKMIVEMYGGKIELQSELGKGAEFYFEISLPISNSIEVSSTLETKTVNSNASLAGKSILVVEDNELNKMLASSYLKKNGAIVDLADNGAIALEKVKQKNYDIILMDLQMPVMDGYTATKIIRQELKSELPIVACSAHSSTVENDNCIKMGMNGYISKPYSENTLISVLSSFFIEKSNTKKELINSKITINFDQDDFNKILGNIAIEHGKEFVEMMLEVYLRRIPQDIIEMEQALKNQDREVIRSKAHLLAGSLSSLNFEVGTKLAKNVENSVFSKDFETINLKTISLIDYLKKSIKEIKQ</sequence>
<evidence type="ECO:0000313" key="13">
    <source>
        <dbReference type="EMBL" id="MPM61580.1"/>
    </source>
</evidence>
<keyword evidence="8" id="KW-0902">Two-component regulatory system</keyword>
<dbReference type="GO" id="GO:0005524">
    <property type="term" value="F:ATP binding"/>
    <property type="evidence" value="ECO:0007669"/>
    <property type="project" value="UniProtKB-KW"/>
</dbReference>
<dbReference type="InterPro" id="IPR036890">
    <property type="entry name" value="HATPase_C_sf"/>
</dbReference>
<dbReference type="Gene3D" id="1.20.120.160">
    <property type="entry name" value="HPT domain"/>
    <property type="match status" value="1"/>
</dbReference>
<keyword evidence="6" id="KW-0067">ATP-binding</keyword>
<dbReference type="Gene3D" id="3.40.50.2300">
    <property type="match status" value="1"/>
</dbReference>
<evidence type="ECO:0000256" key="4">
    <source>
        <dbReference type="ARBA" id="ARBA00022692"/>
    </source>
</evidence>
<keyword evidence="4" id="KW-0812">Transmembrane</keyword>
<keyword evidence="13" id="KW-0808">Transferase</keyword>
<evidence type="ECO:0000256" key="1">
    <source>
        <dbReference type="ARBA" id="ARBA00004651"/>
    </source>
</evidence>
<dbReference type="CDD" id="cd00082">
    <property type="entry name" value="HisKA"/>
    <property type="match status" value="1"/>
</dbReference>
<dbReference type="SUPFAM" id="SSF52172">
    <property type="entry name" value="CheY-like"/>
    <property type="match status" value="1"/>
</dbReference>
<dbReference type="SMART" id="SM00387">
    <property type="entry name" value="HATPase_c"/>
    <property type="match status" value="1"/>
</dbReference>
<dbReference type="FunFam" id="3.30.565.10:FF:000010">
    <property type="entry name" value="Sensor histidine kinase RcsC"/>
    <property type="match status" value="1"/>
</dbReference>
<dbReference type="SMART" id="SM00448">
    <property type="entry name" value="REC"/>
    <property type="match status" value="1"/>
</dbReference>
<evidence type="ECO:0000259" key="10">
    <source>
        <dbReference type="PROSITE" id="PS50109"/>
    </source>
</evidence>
<keyword evidence="2" id="KW-1003">Cell membrane</keyword>
<feature type="domain" description="Histidine kinase" evidence="10">
    <location>
        <begin position="1"/>
        <end position="221"/>
    </location>
</feature>
<evidence type="ECO:0000256" key="8">
    <source>
        <dbReference type="ARBA" id="ARBA00023012"/>
    </source>
</evidence>
<dbReference type="SUPFAM" id="SSF47384">
    <property type="entry name" value="Homodimeric domain of signal transducing histidine kinase"/>
    <property type="match status" value="1"/>
</dbReference>
<evidence type="ECO:0000259" key="12">
    <source>
        <dbReference type="PROSITE" id="PS50894"/>
    </source>
</evidence>
<evidence type="ECO:0000256" key="2">
    <source>
        <dbReference type="ARBA" id="ARBA00022475"/>
    </source>
</evidence>
<dbReference type="InterPro" id="IPR036097">
    <property type="entry name" value="HisK_dim/P_sf"/>
</dbReference>
<comment type="caution">
    <text evidence="13">The sequence shown here is derived from an EMBL/GenBank/DDBJ whole genome shotgun (WGS) entry which is preliminary data.</text>
</comment>
<reference evidence="13" key="1">
    <citation type="submission" date="2019-08" db="EMBL/GenBank/DDBJ databases">
        <authorList>
            <person name="Kucharzyk K."/>
            <person name="Murdoch R.W."/>
            <person name="Higgins S."/>
            <person name="Loffler F."/>
        </authorList>
    </citation>
    <scope>NUCLEOTIDE SEQUENCE</scope>
</reference>
<keyword evidence="5" id="KW-0547">Nucleotide-binding</keyword>
<dbReference type="PROSITE" id="PS50894">
    <property type="entry name" value="HPT"/>
    <property type="match status" value="1"/>
</dbReference>
<dbReference type="PANTHER" id="PTHR45339">
    <property type="entry name" value="HYBRID SIGNAL TRANSDUCTION HISTIDINE KINASE J"/>
    <property type="match status" value="1"/>
</dbReference>
<comment type="subcellular location">
    <subcellularLocation>
        <location evidence="1">Cell membrane</location>
        <topology evidence="1">Multi-pass membrane protein</topology>
    </subcellularLocation>
</comment>
<dbReference type="InterPro" id="IPR003661">
    <property type="entry name" value="HisK_dim/P_dom"/>
</dbReference>
<evidence type="ECO:0000256" key="7">
    <source>
        <dbReference type="ARBA" id="ARBA00022989"/>
    </source>
</evidence>
<dbReference type="InterPro" id="IPR003594">
    <property type="entry name" value="HATPase_dom"/>
</dbReference>
<dbReference type="EMBL" id="VSSQ01018420">
    <property type="protein sequence ID" value="MPM61580.1"/>
    <property type="molecule type" value="Genomic_DNA"/>
</dbReference>
<evidence type="ECO:0000256" key="3">
    <source>
        <dbReference type="ARBA" id="ARBA00022553"/>
    </source>
</evidence>
<dbReference type="AlphaFoldDB" id="A0A645B7Z1"/>
<dbReference type="PROSITE" id="PS50110">
    <property type="entry name" value="RESPONSE_REGULATORY"/>
    <property type="match status" value="1"/>
</dbReference>
<dbReference type="CDD" id="cd17546">
    <property type="entry name" value="REC_hyHK_CKI1_RcsC-like"/>
    <property type="match status" value="1"/>
</dbReference>
<dbReference type="SUPFAM" id="SSF47226">
    <property type="entry name" value="Histidine-containing phosphotransfer domain, HPT domain"/>
    <property type="match status" value="1"/>
</dbReference>
<proteinExistence type="predicted"/>
<dbReference type="InterPro" id="IPR005467">
    <property type="entry name" value="His_kinase_dom"/>
</dbReference>
<dbReference type="EC" id="2.7.13.3" evidence="13"/>
<dbReference type="PANTHER" id="PTHR45339:SF1">
    <property type="entry name" value="HYBRID SIGNAL TRANSDUCTION HISTIDINE KINASE J"/>
    <property type="match status" value="1"/>
</dbReference>
<dbReference type="InterPro" id="IPR001789">
    <property type="entry name" value="Sig_transdc_resp-reg_receiver"/>
</dbReference>
<dbReference type="Gene3D" id="1.10.287.130">
    <property type="match status" value="1"/>
</dbReference>
<gene>
    <name evidence="13" type="primary">rcsC_199</name>
    <name evidence="13" type="ORF">SDC9_108440</name>
</gene>
<dbReference type="InterPro" id="IPR008207">
    <property type="entry name" value="Sig_transdc_His_kin_Hpt_dom"/>
</dbReference>
<dbReference type="InterPro" id="IPR036641">
    <property type="entry name" value="HPT_dom_sf"/>
</dbReference>
<name>A0A645B7Z1_9ZZZZ</name>
<dbReference type="GO" id="GO:0005886">
    <property type="term" value="C:plasma membrane"/>
    <property type="evidence" value="ECO:0007669"/>
    <property type="project" value="UniProtKB-SubCell"/>
</dbReference>
<keyword evidence="3" id="KW-0597">Phosphoprotein</keyword>
<dbReference type="SMART" id="SM00388">
    <property type="entry name" value="HisKA"/>
    <property type="match status" value="1"/>
</dbReference>
<dbReference type="Gene3D" id="3.30.565.10">
    <property type="entry name" value="Histidine kinase-like ATPase, C-terminal domain"/>
    <property type="match status" value="1"/>
</dbReference>
<feature type="domain" description="HPt" evidence="12">
    <location>
        <begin position="397"/>
        <end position="489"/>
    </location>
</feature>
<keyword evidence="7" id="KW-1133">Transmembrane helix</keyword>
<keyword evidence="13" id="KW-0418">Kinase</keyword>
<feature type="domain" description="Response regulatory" evidence="11">
    <location>
        <begin position="246"/>
        <end position="361"/>
    </location>
</feature>
<dbReference type="Pfam" id="PF01627">
    <property type="entry name" value="Hpt"/>
    <property type="match status" value="1"/>
</dbReference>
<accession>A0A645B7Z1</accession>